<dbReference type="EMBL" id="BNCH01000013">
    <property type="protein sequence ID" value="GHF09460.1"/>
    <property type="molecule type" value="Genomic_DNA"/>
</dbReference>
<dbReference type="Gene3D" id="1.10.260.40">
    <property type="entry name" value="lambda repressor-like DNA-binding domains"/>
    <property type="match status" value="1"/>
</dbReference>
<accession>A0ABQ3J9E2</accession>
<evidence type="ECO:0000313" key="2">
    <source>
        <dbReference type="EMBL" id="GHF09460.1"/>
    </source>
</evidence>
<dbReference type="CDD" id="cd00093">
    <property type="entry name" value="HTH_XRE"/>
    <property type="match status" value="1"/>
</dbReference>
<dbReference type="PROSITE" id="PS50943">
    <property type="entry name" value="HTH_CROC1"/>
    <property type="match status" value="1"/>
</dbReference>
<protein>
    <recommendedName>
        <fullName evidence="1">HTH cro/C1-type domain-containing protein</fullName>
    </recommendedName>
</protein>
<feature type="domain" description="HTH cro/C1-type" evidence="1">
    <location>
        <begin position="36"/>
        <end position="91"/>
    </location>
</feature>
<gene>
    <name evidence="2" type="ORF">GCM10016455_32880</name>
</gene>
<sequence>MHKKAPPLREQLHQARPDLAERQAKNVRKRAIAIKLRTLRDARGLTQVEVAEAAGMTQSMIARLEALSGPLPSLESIERYVDACGGEMALLISPTTTELPDIAVKFQQFHGRLPSGERTSGDKFSNGFVRSRGRIPADLDLGFEPRQSLRDTETKT</sequence>
<dbReference type="Proteomes" id="UP000609802">
    <property type="component" value="Unassembled WGS sequence"/>
</dbReference>
<evidence type="ECO:0000259" key="1">
    <source>
        <dbReference type="PROSITE" id="PS50943"/>
    </source>
</evidence>
<dbReference type="SUPFAM" id="SSF47413">
    <property type="entry name" value="lambda repressor-like DNA-binding domains"/>
    <property type="match status" value="1"/>
</dbReference>
<name>A0ABQ3J9E2_9RHOB</name>
<dbReference type="Pfam" id="PF13560">
    <property type="entry name" value="HTH_31"/>
    <property type="match status" value="1"/>
</dbReference>
<comment type="caution">
    <text evidence="2">The sequence shown here is derived from an EMBL/GenBank/DDBJ whole genome shotgun (WGS) entry which is preliminary data.</text>
</comment>
<dbReference type="InterPro" id="IPR001387">
    <property type="entry name" value="Cro/C1-type_HTH"/>
</dbReference>
<proteinExistence type="predicted"/>
<reference evidence="3" key="1">
    <citation type="journal article" date="2019" name="Int. J. Syst. Evol. Microbiol.">
        <title>The Global Catalogue of Microorganisms (GCM) 10K type strain sequencing project: providing services to taxonomists for standard genome sequencing and annotation.</title>
        <authorList>
            <consortium name="The Broad Institute Genomics Platform"/>
            <consortium name="The Broad Institute Genome Sequencing Center for Infectious Disease"/>
            <person name="Wu L."/>
            <person name="Ma J."/>
        </authorList>
    </citation>
    <scope>NUCLEOTIDE SEQUENCE [LARGE SCALE GENOMIC DNA]</scope>
    <source>
        <strain evidence="3">KCTC 42443</strain>
    </source>
</reference>
<dbReference type="SMART" id="SM00530">
    <property type="entry name" value="HTH_XRE"/>
    <property type="match status" value="1"/>
</dbReference>
<dbReference type="RefSeq" id="WP_191287640.1">
    <property type="nucleotide sequence ID" value="NZ_BNCH01000013.1"/>
</dbReference>
<evidence type="ECO:0000313" key="3">
    <source>
        <dbReference type="Proteomes" id="UP000609802"/>
    </source>
</evidence>
<dbReference type="InterPro" id="IPR010982">
    <property type="entry name" value="Lambda_DNA-bd_dom_sf"/>
</dbReference>
<keyword evidence="3" id="KW-1185">Reference proteome</keyword>
<organism evidence="2 3">
    <name type="scientific">Aliiroseovarius zhejiangensis</name>
    <dbReference type="NCBI Taxonomy" id="1632025"/>
    <lineage>
        <taxon>Bacteria</taxon>
        <taxon>Pseudomonadati</taxon>
        <taxon>Pseudomonadota</taxon>
        <taxon>Alphaproteobacteria</taxon>
        <taxon>Rhodobacterales</taxon>
        <taxon>Paracoccaceae</taxon>
        <taxon>Aliiroseovarius</taxon>
    </lineage>
</organism>